<dbReference type="SMART" id="SM00387">
    <property type="entry name" value="HATPase_c"/>
    <property type="match status" value="1"/>
</dbReference>
<dbReference type="GO" id="GO:0000155">
    <property type="term" value="F:phosphorelay sensor kinase activity"/>
    <property type="evidence" value="ECO:0007669"/>
    <property type="project" value="InterPro"/>
</dbReference>
<keyword evidence="7 12" id="KW-0418">Kinase</keyword>
<keyword evidence="8 10" id="KW-1133">Transmembrane helix</keyword>
<evidence type="ECO:0000259" key="11">
    <source>
        <dbReference type="PROSITE" id="PS50109"/>
    </source>
</evidence>
<evidence type="ECO:0000256" key="2">
    <source>
        <dbReference type="ARBA" id="ARBA00004370"/>
    </source>
</evidence>
<feature type="domain" description="Histidine kinase" evidence="11">
    <location>
        <begin position="226"/>
        <end position="432"/>
    </location>
</feature>
<comment type="catalytic activity">
    <reaction evidence="1">
        <text>ATP + protein L-histidine = ADP + protein N-phospho-L-histidine.</text>
        <dbReference type="EC" id="2.7.13.3"/>
    </reaction>
</comment>
<evidence type="ECO:0000256" key="7">
    <source>
        <dbReference type="ARBA" id="ARBA00022777"/>
    </source>
</evidence>
<dbReference type="EC" id="2.7.13.3" evidence="3"/>
<evidence type="ECO:0000256" key="9">
    <source>
        <dbReference type="ARBA" id="ARBA00023136"/>
    </source>
</evidence>
<dbReference type="InterPro" id="IPR003594">
    <property type="entry name" value="HATPase_dom"/>
</dbReference>
<sequence length="434" mass="47824">MSRESGGGLRSKLWVAFVMQVVAIGLATLFGVYAAMLVLRDVLIKQALVNEAAHYWTLFDKDPGASLPNTYNMHGYARADGGTEVNIPAKLRGLAPGYHSVNQIGGDDLIFVSDHRGHRLWLIFDQEQVNKLALWFGFFPLALVLGAVYVVSFFTYRMSRSAISPIVRLAETVRALDPRQPDLASISPDHLPGNADLEVRTLAESIHSFAARNQEFLARERAFTRDASHELRTPLTVIKIAADIIVSEETLSNYGQRSMAKIRRAVSDMESLIQAFLILAREGDMSLKNEQILVNDIVRDVYERARGMVSQKAVELILDEQAQLVMDAPPAVLSIILTNLLGNACQYTDHGSIRVTVDREGVQIADSGCGMSADVLQRVFDPFFRGGDGSKPGHGVGLTIVRRLSDRFHWPIKLSSEPGVGTTARLCLPDTRLA</sequence>
<dbReference type="OrthoDB" id="9121563at2"/>
<dbReference type="Gene3D" id="1.10.287.130">
    <property type="match status" value="1"/>
</dbReference>
<dbReference type="InterPro" id="IPR050428">
    <property type="entry name" value="TCS_sensor_his_kinase"/>
</dbReference>
<dbReference type="PROSITE" id="PS50109">
    <property type="entry name" value="HIS_KIN"/>
    <property type="match status" value="1"/>
</dbReference>
<organism evidence="12 13">
    <name type="scientific">Ahniella affigens</name>
    <dbReference type="NCBI Taxonomy" id="2021234"/>
    <lineage>
        <taxon>Bacteria</taxon>
        <taxon>Pseudomonadati</taxon>
        <taxon>Pseudomonadota</taxon>
        <taxon>Gammaproteobacteria</taxon>
        <taxon>Lysobacterales</taxon>
        <taxon>Rhodanobacteraceae</taxon>
        <taxon>Ahniella</taxon>
    </lineage>
</organism>
<feature type="transmembrane region" description="Helical" evidence="10">
    <location>
        <begin position="12"/>
        <end position="36"/>
    </location>
</feature>
<evidence type="ECO:0000256" key="6">
    <source>
        <dbReference type="ARBA" id="ARBA00022692"/>
    </source>
</evidence>
<evidence type="ECO:0000256" key="5">
    <source>
        <dbReference type="ARBA" id="ARBA00022679"/>
    </source>
</evidence>
<dbReference type="InterPro" id="IPR004358">
    <property type="entry name" value="Sig_transdc_His_kin-like_C"/>
</dbReference>
<protein>
    <recommendedName>
        <fullName evidence="3">histidine kinase</fullName>
        <ecNumber evidence="3">2.7.13.3</ecNumber>
    </recommendedName>
</protein>
<dbReference type="PANTHER" id="PTHR45436">
    <property type="entry name" value="SENSOR HISTIDINE KINASE YKOH"/>
    <property type="match status" value="1"/>
</dbReference>
<evidence type="ECO:0000256" key="3">
    <source>
        <dbReference type="ARBA" id="ARBA00012438"/>
    </source>
</evidence>
<dbReference type="InterPro" id="IPR003661">
    <property type="entry name" value="HisK_dim/P_dom"/>
</dbReference>
<dbReference type="PANTHER" id="PTHR45436:SF16">
    <property type="entry name" value="HISTIDINE KINASE"/>
    <property type="match status" value="1"/>
</dbReference>
<dbReference type="AlphaFoldDB" id="A0A2P1PQ67"/>
<dbReference type="Pfam" id="PF02518">
    <property type="entry name" value="HATPase_c"/>
    <property type="match status" value="1"/>
</dbReference>
<keyword evidence="9 10" id="KW-0472">Membrane</keyword>
<dbReference type="InterPro" id="IPR036097">
    <property type="entry name" value="HisK_dim/P_sf"/>
</dbReference>
<keyword evidence="5" id="KW-0808">Transferase</keyword>
<dbReference type="CDD" id="cd00082">
    <property type="entry name" value="HisKA"/>
    <property type="match status" value="1"/>
</dbReference>
<keyword evidence="4" id="KW-0597">Phosphoprotein</keyword>
<evidence type="ECO:0000256" key="10">
    <source>
        <dbReference type="SAM" id="Phobius"/>
    </source>
</evidence>
<dbReference type="EMBL" id="CP027860">
    <property type="protein sequence ID" value="AVP96972.1"/>
    <property type="molecule type" value="Genomic_DNA"/>
</dbReference>
<evidence type="ECO:0000313" key="13">
    <source>
        <dbReference type="Proteomes" id="UP000241074"/>
    </source>
</evidence>
<dbReference type="InterPro" id="IPR005467">
    <property type="entry name" value="His_kinase_dom"/>
</dbReference>
<dbReference type="Gene3D" id="3.30.565.10">
    <property type="entry name" value="Histidine kinase-like ATPase, C-terminal domain"/>
    <property type="match status" value="1"/>
</dbReference>
<dbReference type="Proteomes" id="UP000241074">
    <property type="component" value="Chromosome"/>
</dbReference>
<keyword evidence="6 10" id="KW-0812">Transmembrane</keyword>
<proteinExistence type="predicted"/>
<evidence type="ECO:0000256" key="4">
    <source>
        <dbReference type="ARBA" id="ARBA00022553"/>
    </source>
</evidence>
<evidence type="ECO:0000256" key="8">
    <source>
        <dbReference type="ARBA" id="ARBA00022989"/>
    </source>
</evidence>
<dbReference type="SUPFAM" id="SSF47384">
    <property type="entry name" value="Homodimeric domain of signal transducing histidine kinase"/>
    <property type="match status" value="1"/>
</dbReference>
<dbReference type="GO" id="GO:0005886">
    <property type="term" value="C:plasma membrane"/>
    <property type="evidence" value="ECO:0007669"/>
    <property type="project" value="TreeGrafter"/>
</dbReference>
<dbReference type="RefSeq" id="WP_106890897.1">
    <property type="nucleotide sequence ID" value="NZ_CP027860.1"/>
</dbReference>
<reference evidence="12 13" key="1">
    <citation type="submission" date="2018-03" db="EMBL/GenBank/DDBJ databases">
        <title>Ahniella affigens gen. nov., sp. nov., a gammaproteobacterium isolated from sandy soil near a stream.</title>
        <authorList>
            <person name="Ko Y."/>
            <person name="Kim J.-H."/>
        </authorList>
    </citation>
    <scope>NUCLEOTIDE SEQUENCE [LARGE SCALE GENOMIC DNA]</scope>
    <source>
        <strain evidence="12 13">D13</strain>
    </source>
</reference>
<keyword evidence="13" id="KW-1185">Reference proteome</keyword>
<evidence type="ECO:0000256" key="1">
    <source>
        <dbReference type="ARBA" id="ARBA00000085"/>
    </source>
</evidence>
<dbReference type="PRINTS" id="PR00344">
    <property type="entry name" value="BCTRLSENSOR"/>
</dbReference>
<dbReference type="SMART" id="SM00388">
    <property type="entry name" value="HisKA"/>
    <property type="match status" value="1"/>
</dbReference>
<accession>A0A2P1PQ67</accession>
<reference evidence="12 13" key="2">
    <citation type="submission" date="2018-03" db="EMBL/GenBank/DDBJ databases">
        <authorList>
            <person name="Keele B.F."/>
        </authorList>
    </citation>
    <scope>NUCLEOTIDE SEQUENCE [LARGE SCALE GENOMIC DNA]</scope>
    <source>
        <strain evidence="12 13">D13</strain>
    </source>
</reference>
<evidence type="ECO:0000313" key="12">
    <source>
        <dbReference type="EMBL" id="AVP96972.1"/>
    </source>
</evidence>
<dbReference type="SUPFAM" id="SSF55874">
    <property type="entry name" value="ATPase domain of HSP90 chaperone/DNA topoisomerase II/histidine kinase"/>
    <property type="match status" value="1"/>
</dbReference>
<gene>
    <name evidence="12" type="ORF">C7S18_07070</name>
</gene>
<feature type="transmembrane region" description="Helical" evidence="10">
    <location>
        <begin position="132"/>
        <end position="156"/>
    </location>
</feature>
<dbReference type="KEGG" id="xba:C7S18_07070"/>
<name>A0A2P1PQ67_9GAMM</name>
<dbReference type="InterPro" id="IPR036890">
    <property type="entry name" value="HATPase_C_sf"/>
</dbReference>
<dbReference type="Pfam" id="PF00512">
    <property type="entry name" value="HisKA"/>
    <property type="match status" value="1"/>
</dbReference>
<comment type="subcellular location">
    <subcellularLocation>
        <location evidence="2">Membrane</location>
    </subcellularLocation>
</comment>